<sequence>MSEAIVNSYLHAPVPNKVSSQSQPQSRSRSRSQYKDTLSHTNNITYIDNHINSISQKSTDPIPYVKFIFPDIRAIYQLNKANPFHGIVYNEVTIHGFELYLVENWVAQRGLSSIITSFTGNSQDIIHGIEMVLPADYEHWPPVLKKYYDELITFSQPKFNDKFQCILFITNLSTLPLSLHILHIENGDLRSVWSTFKINFNLKSMNCLGRSSNLLMEPSNSSIEKFNHLFKISAPNPSSKINSGYSTNNNHNSALKNGSGNPENWSYYAITDIIQTVQIALHYFNSYNHAQDGLLCDFTKAAINNWWVDYGKLYFGMEGPRNETVLNPTTYAAIISLTFAVYYKLILENCMNSKHPFHNIDEYFLAISLFQKKINYSRRDGKVYLDHITLEKLFEATAKYNTNKDLLHLKRKMKSKMQDLTGKSNTARLSHEILTTDLDNLISNLHDSDNDLTYLWKPSHSNKFISLSANIRDFTQYNFHRGDTDKELKLRTQLLNNSKKPSFTEPFKRHRSHFSVHNFVESRYASDITNRPTLDMSPSFISISSMFPMYDNPSDNFDGQYNNENYQEEYFRRNSLPFINDGTRDTDEYACKNIFIYRSNSQSNIAESIERWDLPFDPSIVKLARDLKRIDLKLLRQERSENEEQICSEDKICDSNLAKFDALTEDIQKEIDKYKENSGYFQTQFLALKNKQNLAYNDVSEITSLSAKLNYDMRILELRVRDVEDSIKQFDTKLCQVKKSLIGLDNDDKEFCKAMSCIDDKSQFDSCIKKLVQLENKSTCYKSVCSSILKKCFLLDLKKDIMSW</sequence>
<dbReference type="PANTHER" id="PTHR31011">
    <property type="entry name" value="PROTEIN STB2-RELATED"/>
    <property type="match status" value="1"/>
</dbReference>
<dbReference type="EMBL" id="JAWIZZ010000048">
    <property type="protein sequence ID" value="KAK5779041.1"/>
    <property type="molecule type" value="Genomic_DNA"/>
</dbReference>
<feature type="region of interest" description="Disordered" evidence="1">
    <location>
        <begin position="14"/>
        <end position="36"/>
    </location>
</feature>
<evidence type="ECO:0000313" key="3">
    <source>
        <dbReference type="EMBL" id="KAK5779041.1"/>
    </source>
</evidence>
<dbReference type="Pfam" id="PF25995">
    <property type="entry name" value="STB6_N"/>
    <property type="match status" value="1"/>
</dbReference>
<keyword evidence="4" id="KW-1185">Reference proteome</keyword>
<proteinExistence type="predicted"/>
<gene>
    <name evidence="3" type="ORF">RI543_003661</name>
</gene>
<dbReference type="InterPro" id="IPR059025">
    <property type="entry name" value="STB6_N"/>
</dbReference>
<evidence type="ECO:0000259" key="2">
    <source>
        <dbReference type="Pfam" id="PF25995"/>
    </source>
</evidence>
<accession>A0AAN7ZXH1</accession>
<feature type="domain" description="STB6-like N-terminal" evidence="2">
    <location>
        <begin position="66"/>
        <end position="205"/>
    </location>
</feature>
<comment type="caution">
    <text evidence="3">The sequence shown here is derived from an EMBL/GenBank/DDBJ whole genome shotgun (WGS) entry which is preliminary data.</text>
</comment>
<dbReference type="PANTHER" id="PTHR31011:SF2">
    <property type="entry name" value="PROTEIN STB2-RELATED"/>
    <property type="match status" value="1"/>
</dbReference>
<reference evidence="4" key="1">
    <citation type="submission" date="2023-07" db="EMBL/GenBank/DDBJ databases">
        <title>A draft genome of Kazachstania heterogenica Y-27499.</title>
        <authorList>
            <person name="Donic C."/>
            <person name="Kralova J.S."/>
            <person name="Fidel L."/>
            <person name="Ben-Dor S."/>
            <person name="Jung S."/>
        </authorList>
    </citation>
    <scope>NUCLEOTIDE SEQUENCE [LARGE SCALE GENOMIC DNA]</scope>
    <source>
        <strain evidence="4">Y27499</strain>
    </source>
</reference>
<dbReference type="GO" id="GO:0070822">
    <property type="term" value="C:Sin3-type complex"/>
    <property type="evidence" value="ECO:0007669"/>
    <property type="project" value="TreeGrafter"/>
</dbReference>
<protein>
    <recommendedName>
        <fullName evidence="2">STB6-like N-terminal domain-containing protein</fullName>
    </recommendedName>
</protein>
<dbReference type="InterPro" id="IPR038919">
    <property type="entry name" value="STB2/STB2"/>
</dbReference>
<evidence type="ECO:0000256" key="1">
    <source>
        <dbReference type="SAM" id="MobiDB-lite"/>
    </source>
</evidence>
<dbReference type="Proteomes" id="UP001306508">
    <property type="component" value="Unassembled WGS sequence"/>
</dbReference>
<organism evidence="3 4">
    <name type="scientific">Arxiozyma heterogenica</name>
    <dbReference type="NCBI Taxonomy" id="278026"/>
    <lineage>
        <taxon>Eukaryota</taxon>
        <taxon>Fungi</taxon>
        <taxon>Dikarya</taxon>
        <taxon>Ascomycota</taxon>
        <taxon>Saccharomycotina</taxon>
        <taxon>Saccharomycetes</taxon>
        <taxon>Saccharomycetales</taxon>
        <taxon>Saccharomycetaceae</taxon>
        <taxon>Arxiozyma</taxon>
    </lineage>
</organism>
<name>A0AAN7ZXH1_9SACH</name>
<evidence type="ECO:0000313" key="4">
    <source>
        <dbReference type="Proteomes" id="UP001306508"/>
    </source>
</evidence>
<dbReference type="AlphaFoldDB" id="A0AAN7ZXH1"/>